<accession>I3ZIE0</accession>
<dbReference type="EMBL" id="CP003379">
    <property type="protein sequence ID" value="AFL89008.1"/>
    <property type="molecule type" value="Genomic_DNA"/>
</dbReference>
<dbReference type="HOGENOM" id="CLU_1453739_0_0_0"/>
<dbReference type="OrthoDB" id="1143459at2"/>
<name>I3ZIE0_TERRK</name>
<keyword evidence="1" id="KW-0732">Signal</keyword>
<feature type="signal peptide" evidence="1">
    <location>
        <begin position="1"/>
        <end position="29"/>
    </location>
</feature>
<dbReference type="AlphaFoldDB" id="I3ZIE0"/>
<evidence type="ECO:0000313" key="3">
    <source>
        <dbReference type="Proteomes" id="UP000006056"/>
    </source>
</evidence>
<dbReference type="KEGG" id="trs:Terro_2772"/>
<proteinExistence type="predicted"/>
<evidence type="ECO:0000256" key="1">
    <source>
        <dbReference type="SAM" id="SignalP"/>
    </source>
</evidence>
<organism evidence="2 3">
    <name type="scientific">Terriglobus roseus (strain DSM 18391 / NRRL B-41598 / KBS 63)</name>
    <dbReference type="NCBI Taxonomy" id="926566"/>
    <lineage>
        <taxon>Bacteria</taxon>
        <taxon>Pseudomonadati</taxon>
        <taxon>Acidobacteriota</taxon>
        <taxon>Terriglobia</taxon>
        <taxon>Terriglobales</taxon>
        <taxon>Acidobacteriaceae</taxon>
        <taxon>Terriglobus</taxon>
    </lineage>
</organism>
<dbReference type="Proteomes" id="UP000006056">
    <property type="component" value="Chromosome"/>
</dbReference>
<gene>
    <name evidence="2" type="ordered locus">Terro_2772</name>
</gene>
<evidence type="ECO:0008006" key="4">
    <source>
        <dbReference type="Google" id="ProtNLM"/>
    </source>
</evidence>
<reference evidence="2 3" key="1">
    <citation type="submission" date="2012-06" db="EMBL/GenBank/DDBJ databases">
        <title>Complete genome of Terriglobus roseus DSM 18391.</title>
        <authorList>
            <consortium name="US DOE Joint Genome Institute (JGI-PGF)"/>
            <person name="Lucas S."/>
            <person name="Copeland A."/>
            <person name="Lapidus A."/>
            <person name="Glavina del Rio T."/>
            <person name="Dalin E."/>
            <person name="Tice H."/>
            <person name="Bruce D."/>
            <person name="Goodwin L."/>
            <person name="Pitluck S."/>
            <person name="Peters L."/>
            <person name="Mikhailova N."/>
            <person name="Munk A.C.C."/>
            <person name="Kyrpides N."/>
            <person name="Mavromatis K."/>
            <person name="Ivanova N."/>
            <person name="Brettin T."/>
            <person name="Detter J.C."/>
            <person name="Han C."/>
            <person name="Larimer F."/>
            <person name="Land M."/>
            <person name="Hauser L."/>
            <person name="Markowitz V."/>
            <person name="Cheng J.-F."/>
            <person name="Hugenholtz P."/>
            <person name="Woyke T."/>
            <person name="Wu D."/>
            <person name="Brambilla E."/>
            <person name="Klenk H.-P."/>
            <person name="Eisen J.A."/>
        </authorList>
    </citation>
    <scope>NUCLEOTIDE SEQUENCE [LARGE SCALE GENOMIC DNA]</scope>
    <source>
        <strain evidence="3">DSM 18391 / NRRL B-41598 / KBS 63</strain>
    </source>
</reference>
<evidence type="ECO:0000313" key="2">
    <source>
        <dbReference type="EMBL" id="AFL89008.1"/>
    </source>
</evidence>
<dbReference type="RefSeq" id="WP_014786272.1">
    <property type="nucleotide sequence ID" value="NC_018014.1"/>
</dbReference>
<protein>
    <recommendedName>
        <fullName evidence="4">DUF2059 domain-containing protein</fullName>
    </recommendedName>
</protein>
<sequence length="186" mass="20010">MPKTRLRTLLFGSVLLPTLALSGVHIAHAATGVFQNPTAAQNHDAAVQFVAVIGARAALLGVKENAVEQGKLAMRQNYPKYDPQFIEEWGKRSLARYNVDDYLKVIVGVYEKYFTTEELNELSAASKAPGGIAGAKLAQPLRDKLAANTTSIQSEIIGGCTQVGAKLGGEIGIEIGKEHPEWIKPN</sequence>
<feature type="chain" id="PRO_5003684885" description="DUF2059 domain-containing protein" evidence="1">
    <location>
        <begin position="30"/>
        <end position="186"/>
    </location>
</feature>
<keyword evidence="3" id="KW-1185">Reference proteome</keyword>
<dbReference type="STRING" id="926566.Terro_2772"/>